<proteinExistence type="predicted"/>
<feature type="non-terminal residue" evidence="8">
    <location>
        <position position="1059"/>
    </location>
</feature>
<sequence>DTQEAESVRQLEEKICSSVAQVWGQGECGGHSCGDHVWDPPGLQDMPHLPTVWGLNLAKANDTCIAGEHGSDVAVPAFTPVDDAWHRNHSWHHVNPITEEDPLCTLSNQSPICNFQDNSKDSTTLLHLHNSLQKSIWSDYNANNISGNEGTLLVCMDDYSLSNSLEPYQDHDRNCHTTEELENKLCESFMQMGLENIWDNTLGLEGVFAEFSVSTSNLECPSENSSHGELTQDSQTDSEHEKMMALVEDVCKSYESQEEVLTDSSAGKPVPSGPSGPQADLRHTENSGFSMVIPRGKSAEPAPSVEQAAENLLGSGGDASGHEDALENVDALPTTHEEENLLTSPRTHFRPIRQDSIGSTADDHYEDGTMFMVNSERPDLPFQRTSSGTLFLESDILEGSPKKYMVYKEPVLKIVHTEEQEVVAQETVPLIALVPKFKVVNNEKFCQTEEDTSQSEVRSLPLSVDQKVSLRERTGLKDHFPHKCDEQEPDVFGFQQQDFPDSNLASIWKSEAHLVDAAYSQNIWQVQAHQERDDTWPRLNDPETGGIVGNSWVEREREGATGWSSEGHFEPQPERNVSAKSQAVVIPTSLASLWHRNNSSASPSIPSSMTSLQALWSACNAHANEDSECDVNRANMYVISNPTTYIPGKLQDNHHMIAGLTQDGPWKPVINVNKSGDAKNDKIWSESSRTADGTTLSLDTVPARSVIVGVYGDAPEACTELRLEVQQEADELLGAVHAHTSHESTMHPDVVHSLLADESHSLPPLHERLKKYSCSNPVSKTASCGIPEWRSKPASAAGAEREDLDDLAPDWQLNDGFEWGPQSTTSHLTDCDDRLCEKSEDGDDDCEGGEVIVYDRNSGTTYTIPVQYLDDTLYDEVFGARDPGSHCLGAGGEEGSGAQCLGGSLPDLPLGAAGTTIIHYSNVLEDQWKNSGIPYKVQVPRKGRAGRWLPPWRRPCTFFMEGSCRRSDCRFSHDLASITCRFWQEGACLKGITCPFLHGYPVRRRRNKSEGAAHSERDKMQHHSSSFEIDSEMDFPALGSSCDSKNGSVEDGSYMMGSS</sequence>
<feature type="domain" description="C3H1-type" evidence="7">
    <location>
        <begin position="974"/>
        <end position="1001"/>
    </location>
</feature>
<evidence type="ECO:0000313" key="9">
    <source>
        <dbReference type="Proteomes" id="UP001445076"/>
    </source>
</evidence>
<dbReference type="SUPFAM" id="SSF90229">
    <property type="entry name" value="CCCH zinc finger"/>
    <property type="match status" value="1"/>
</dbReference>
<feature type="domain" description="C3H1-type" evidence="7">
    <location>
        <begin position="955"/>
        <end position="973"/>
    </location>
</feature>
<feature type="region of interest" description="Disordered" evidence="6">
    <location>
        <begin position="254"/>
        <end position="283"/>
    </location>
</feature>
<keyword evidence="3 5" id="KW-0863">Zinc-finger</keyword>
<keyword evidence="2" id="KW-0677">Repeat</keyword>
<feature type="region of interest" description="Disordered" evidence="6">
    <location>
        <begin position="1007"/>
        <end position="1059"/>
    </location>
</feature>
<feature type="region of interest" description="Disordered" evidence="6">
    <location>
        <begin position="218"/>
        <end position="240"/>
    </location>
</feature>
<dbReference type="EMBL" id="JARKIK010000109">
    <property type="protein sequence ID" value="KAK8721288.1"/>
    <property type="molecule type" value="Genomic_DNA"/>
</dbReference>
<dbReference type="InterPro" id="IPR000571">
    <property type="entry name" value="Znf_CCCH"/>
</dbReference>
<feature type="compositionally biased region" description="Polar residues" evidence="6">
    <location>
        <begin position="218"/>
        <end position="235"/>
    </location>
</feature>
<gene>
    <name evidence="8" type="ORF">OTU49_012854</name>
</gene>
<evidence type="ECO:0000256" key="3">
    <source>
        <dbReference type="ARBA" id="ARBA00022771"/>
    </source>
</evidence>
<dbReference type="PROSITE" id="PS50103">
    <property type="entry name" value="ZF_C3H1"/>
    <property type="match status" value="2"/>
</dbReference>
<dbReference type="GO" id="GO:0005634">
    <property type="term" value="C:nucleus"/>
    <property type="evidence" value="ECO:0007669"/>
    <property type="project" value="TreeGrafter"/>
</dbReference>
<keyword evidence="1 5" id="KW-0479">Metal-binding</keyword>
<evidence type="ECO:0000256" key="1">
    <source>
        <dbReference type="ARBA" id="ARBA00022723"/>
    </source>
</evidence>
<dbReference type="Proteomes" id="UP001445076">
    <property type="component" value="Unassembled WGS sequence"/>
</dbReference>
<feature type="compositionally biased region" description="Basic and acidic residues" evidence="6">
    <location>
        <begin position="1008"/>
        <end position="1021"/>
    </location>
</feature>
<evidence type="ECO:0000256" key="6">
    <source>
        <dbReference type="SAM" id="MobiDB-lite"/>
    </source>
</evidence>
<reference evidence="8 9" key="1">
    <citation type="journal article" date="2024" name="BMC Genomics">
        <title>Genome assembly of redclaw crayfish (Cherax quadricarinatus) provides insights into its immune adaptation and hypoxia tolerance.</title>
        <authorList>
            <person name="Liu Z."/>
            <person name="Zheng J."/>
            <person name="Li H."/>
            <person name="Fang K."/>
            <person name="Wang S."/>
            <person name="He J."/>
            <person name="Zhou D."/>
            <person name="Weng S."/>
            <person name="Chi M."/>
            <person name="Gu Z."/>
            <person name="He J."/>
            <person name="Li F."/>
            <person name="Wang M."/>
        </authorList>
    </citation>
    <scope>NUCLEOTIDE SEQUENCE [LARGE SCALE GENOMIC DNA]</scope>
    <source>
        <strain evidence="8">ZL_2023a</strain>
    </source>
</reference>
<comment type="caution">
    <text evidence="8">The sequence shown here is derived from an EMBL/GenBank/DDBJ whole genome shotgun (WGS) entry which is preliminary data.</text>
</comment>
<evidence type="ECO:0000256" key="5">
    <source>
        <dbReference type="PROSITE-ProRule" id="PRU00723"/>
    </source>
</evidence>
<feature type="zinc finger region" description="C3H1-type" evidence="5">
    <location>
        <begin position="974"/>
        <end position="1001"/>
    </location>
</feature>
<dbReference type="PANTHER" id="PTHR13119">
    <property type="entry name" value="ZINC FINGER CCCH DOMAIN-CONTAINING PROTEI"/>
    <property type="match status" value="1"/>
</dbReference>
<evidence type="ECO:0000313" key="8">
    <source>
        <dbReference type="EMBL" id="KAK8721288.1"/>
    </source>
</evidence>
<dbReference type="GO" id="GO:0003723">
    <property type="term" value="F:RNA binding"/>
    <property type="evidence" value="ECO:0007669"/>
    <property type="project" value="InterPro"/>
</dbReference>
<feature type="non-terminal residue" evidence="8">
    <location>
        <position position="1"/>
    </location>
</feature>
<dbReference type="AlphaFoldDB" id="A0AAW0VVC9"/>
<keyword evidence="4 5" id="KW-0862">Zinc</keyword>
<evidence type="ECO:0000256" key="2">
    <source>
        <dbReference type="ARBA" id="ARBA00022737"/>
    </source>
</evidence>
<accession>A0AAW0VVC9</accession>
<dbReference type="InterPro" id="IPR045124">
    <property type="entry name" value="Su(sable)-like"/>
</dbReference>
<dbReference type="Pfam" id="PF14608">
    <property type="entry name" value="zf-CCCH_2"/>
    <property type="match status" value="2"/>
</dbReference>
<dbReference type="GO" id="GO:0045892">
    <property type="term" value="P:negative regulation of DNA-templated transcription"/>
    <property type="evidence" value="ECO:0007669"/>
    <property type="project" value="InterPro"/>
</dbReference>
<evidence type="ECO:0000259" key="7">
    <source>
        <dbReference type="PROSITE" id="PS50103"/>
    </source>
</evidence>
<dbReference type="PANTHER" id="PTHR13119:SF12">
    <property type="entry name" value="PROTEIN SUPPRESSOR OF SABLE"/>
    <property type="match status" value="1"/>
</dbReference>
<dbReference type="GO" id="GO:0008270">
    <property type="term" value="F:zinc ion binding"/>
    <property type="evidence" value="ECO:0007669"/>
    <property type="project" value="UniProtKB-KW"/>
</dbReference>
<organism evidence="8 9">
    <name type="scientific">Cherax quadricarinatus</name>
    <name type="common">Australian red claw crayfish</name>
    <dbReference type="NCBI Taxonomy" id="27406"/>
    <lineage>
        <taxon>Eukaryota</taxon>
        <taxon>Metazoa</taxon>
        <taxon>Ecdysozoa</taxon>
        <taxon>Arthropoda</taxon>
        <taxon>Crustacea</taxon>
        <taxon>Multicrustacea</taxon>
        <taxon>Malacostraca</taxon>
        <taxon>Eumalacostraca</taxon>
        <taxon>Eucarida</taxon>
        <taxon>Decapoda</taxon>
        <taxon>Pleocyemata</taxon>
        <taxon>Astacidea</taxon>
        <taxon>Parastacoidea</taxon>
        <taxon>Parastacidae</taxon>
        <taxon>Cherax</taxon>
    </lineage>
</organism>
<protein>
    <recommendedName>
        <fullName evidence="7">C3H1-type domain-containing protein</fullName>
    </recommendedName>
</protein>
<dbReference type="SMART" id="SM00356">
    <property type="entry name" value="ZnF_C3H1"/>
    <property type="match status" value="2"/>
</dbReference>
<keyword evidence="9" id="KW-1185">Reference proteome</keyword>
<dbReference type="Gene3D" id="4.10.1000.10">
    <property type="entry name" value="Zinc finger, CCCH-type"/>
    <property type="match status" value="1"/>
</dbReference>
<dbReference type="InterPro" id="IPR036855">
    <property type="entry name" value="Znf_CCCH_sf"/>
</dbReference>
<name>A0AAW0VVC9_CHEQU</name>
<evidence type="ECO:0000256" key="4">
    <source>
        <dbReference type="ARBA" id="ARBA00022833"/>
    </source>
</evidence>
<feature type="zinc finger region" description="C3H1-type" evidence="5">
    <location>
        <begin position="955"/>
        <end position="973"/>
    </location>
</feature>